<organism evidence="1 2">
    <name type="scientific">Leptospira santarosai str. MOR084</name>
    <dbReference type="NCBI Taxonomy" id="1049984"/>
    <lineage>
        <taxon>Bacteria</taxon>
        <taxon>Pseudomonadati</taxon>
        <taxon>Spirochaetota</taxon>
        <taxon>Spirochaetia</taxon>
        <taxon>Leptospirales</taxon>
        <taxon>Leptospiraceae</taxon>
        <taxon>Leptospira</taxon>
    </lineage>
</organism>
<name>A0A0E2BFE1_9LEPT</name>
<protein>
    <submittedName>
        <fullName evidence="1">Uncharacterized protein</fullName>
    </submittedName>
</protein>
<dbReference type="AlphaFoldDB" id="A0A0E2BFE1"/>
<dbReference type="EMBL" id="AHON02000042">
    <property type="protein sequence ID" value="EKO33924.1"/>
    <property type="molecule type" value="Genomic_DNA"/>
</dbReference>
<accession>A0A0E2BFE1</accession>
<comment type="caution">
    <text evidence="1">The sequence shown here is derived from an EMBL/GenBank/DDBJ whole genome shotgun (WGS) entry which is preliminary data.</text>
</comment>
<evidence type="ECO:0000313" key="1">
    <source>
        <dbReference type="EMBL" id="EKO33924.1"/>
    </source>
</evidence>
<dbReference type="Proteomes" id="UP000006329">
    <property type="component" value="Unassembled WGS sequence"/>
</dbReference>
<evidence type="ECO:0000313" key="2">
    <source>
        <dbReference type="Proteomes" id="UP000006329"/>
    </source>
</evidence>
<keyword evidence="2" id="KW-1185">Reference proteome</keyword>
<reference evidence="1" key="1">
    <citation type="submission" date="2012-10" db="EMBL/GenBank/DDBJ databases">
        <authorList>
            <person name="Harkins D.M."/>
            <person name="Durkin A.S."/>
            <person name="Brinkac L.M."/>
            <person name="Haft D.H."/>
            <person name="Selengut J.D."/>
            <person name="Sanka R."/>
            <person name="DePew J."/>
            <person name="Purushe J."/>
            <person name="Matthias M.A."/>
            <person name="Vinetz J.M."/>
            <person name="Sutton G.G."/>
            <person name="Nierman W.C."/>
            <person name="Fouts D.E."/>
        </authorList>
    </citation>
    <scope>NUCLEOTIDE SEQUENCE [LARGE SCALE GENOMIC DNA]</scope>
    <source>
        <strain evidence="1">MOR084</strain>
    </source>
</reference>
<gene>
    <name evidence="1" type="ORF">LEP1GSC179_2063</name>
</gene>
<sequence length="52" mass="6348">MNLISGCFLNKKDAFKKEELRREHISSLRISGFQIKAQKRRNRLQKREKRIF</sequence>
<proteinExistence type="predicted"/>